<proteinExistence type="predicted"/>
<reference evidence="3 4" key="1">
    <citation type="journal article" date="2018" name="Front. Microbiol.">
        <title>Hydrolytic Capabilities as a Key to Environmental Success: Chitinolytic and Cellulolytic Acidobacteria From Acidic Sub-arctic Soils and Boreal Peatlands.</title>
        <authorList>
            <person name="Belova S.E."/>
            <person name="Ravin N.V."/>
            <person name="Pankratov T.A."/>
            <person name="Rakitin A.L."/>
            <person name="Ivanova A.A."/>
            <person name="Beletsky A.V."/>
            <person name="Mardanov A.V."/>
            <person name="Sinninghe Damste J.S."/>
            <person name="Dedysh S.N."/>
        </authorList>
    </citation>
    <scope>NUCLEOTIDE SEQUENCE [LARGE SCALE GENOMIC DNA]</scope>
    <source>
        <strain evidence="3 4">SBC82</strain>
    </source>
</reference>
<dbReference type="PROSITE" id="PS51365">
    <property type="entry name" value="RENAL_DIPEPTIDASE_2"/>
    <property type="match status" value="1"/>
</dbReference>
<feature type="region of interest" description="Disordered" evidence="1">
    <location>
        <begin position="194"/>
        <end position="214"/>
    </location>
</feature>
<dbReference type="Proteomes" id="UP000253606">
    <property type="component" value="Chromosome"/>
</dbReference>
<dbReference type="GO" id="GO:0070573">
    <property type="term" value="F:metallodipeptidase activity"/>
    <property type="evidence" value="ECO:0007669"/>
    <property type="project" value="InterPro"/>
</dbReference>
<keyword evidence="2" id="KW-0732">Signal</keyword>
<evidence type="ECO:0000313" key="3">
    <source>
        <dbReference type="EMBL" id="AXC15262.1"/>
    </source>
</evidence>
<dbReference type="AlphaFoldDB" id="A0A2Z5G7M0"/>
<dbReference type="PANTHER" id="PTHR10443">
    <property type="entry name" value="MICROSOMAL DIPEPTIDASE"/>
    <property type="match status" value="1"/>
</dbReference>
<feature type="signal peptide" evidence="2">
    <location>
        <begin position="1"/>
        <end position="35"/>
    </location>
</feature>
<dbReference type="GO" id="GO:0006508">
    <property type="term" value="P:proteolysis"/>
    <property type="evidence" value="ECO:0007669"/>
    <property type="project" value="InterPro"/>
</dbReference>
<dbReference type="Pfam" id="PF01244">
    <property type="entry name" value="Peptidase_M19"/>
    <property type="match status" value="1"/>
</dbReference>
<dbReference type="CDD" id="cd01301">
    <property type="entry name" value="rDP_like"/>
    <property type="match status" value="1"/>
</dbReference>
<dbReference type="Gene3D" id="3.20.20.140">
    <property type="entry name" value="Metal-dependent hydrolases"/>
    <property type="match status" value="1"/>
</dbReference>
<dbReference type="InterPro" id="IPR008257">
    <property type="entry name" value="Pept_M19"/>
</dbReference>
<keyword evidence="4" id="KW-1185">Reference proteome</keyword>
<dbReference type="InterPro" id="IPR032466">
    <property type="entry name" value="Metal_Hydrolase"/>
</dbReference>
<dbReference type="PROSITE" id="PS00869">
    <property type="entry name" value="RENAL_DIPEPTIDASE_1"/>
    <property type="match status" value="1"/>
</dbReference>
<sequence>MLGYNPRNTRCIQTMRAFAGTFLLLATLASSGAQISSEKDSVPQTKSTSVAPPTSAIIIDTHADTPQRFVDEGYDLSDPLNGGQVNFDSAKRGNLGAEFFSIWVEPDLWKGHYAKRTLELIDSVYQQAAKHPDKMRMAFSSADIVAAHREHKLAALMGIEGGHSIEDSLALLRDYYRLGVRYMTLTWSNSTDWADSSGQIDPKNPDDPKVPHTKEGLTEFGKDVVYEMNRLGMMVDISHVADKTFFRTLVISRAPVIASHSAARALCDAPRNMTDDMLRAIAINGGVVQVVFYSAFISQAFRDAALAQKPEVDKAIQAFKDKASSEGKQVTFGDLEKLQRSYADKIPRPPLSALIDQIDHVAKVAGIDHVGLGSDFDGVSGQLPEGIDSAADLPKITAALMARGYSAADCEKILGGNLLRVFREVEKVSKQLQSENRPRISEKQPFDKK</sequence>
<feature type="compositionally biased region" description="Basic and acidic residues" evidence="1">
    <location>
        <begin position="203"/>
        <end position="214"/>
    </location>
</feature>
<evidence type="ECO:0000256" key="2">
    <source>
        <dbReference type="SAM" id="SignalP"/>
    </source>
</evidence>
<protein>
    <submittedName>
        <fullName evidence="3">Putative dipeptidase</fullName>
    </submittedName>
</protein>
<organism evidence="3 4">
    <name type="scientific">Acidisarcina polymorpha</name>
    <dbReference type="NCBI Taxonomy" id="2211140"/>
    <lineage>
        <taxon>Bacteria</taxon>
        <taxon>Pseudomonadati</taxon>
        <taxon>Acidobacteriota</taxon>
        <taxon>Terriglobia</taxon>
        <taxon>Terriglobales</taxon>
        <taxon>Acidobacteriaceae</taxon>
        <taxon>Acidisarcina</taxon>
    </lineage>
</organism>
<dbReference type="SUPFAM" id="SSF51556">
    <property type="entry name" value="Metallo-dependent hydrolases"/>
    <property type="match status" value="1"/>
</dbReference>
<gene>
    <name evidence="3" type="ORF">ACPOL_6018</name>
</gene>
<feature type="chain" id="PRO_5016402610" evidence="2">
    <location>
        <begin position="36"/>
        <end position="449"/>
    </location>
</feature>
<dbReference type="PANTHER" id="PTHR10443:SF12">
    <property type="entry name" value="DIPEPTIDASE"/>
    <property type="match status" value="1"/>
</dbReference>
<evidence type="ECO:0000256" key="1">
    <source>
        <dbReference type="SAM" id="MobiDB-lite"/>
    </source>
</evidence>
<name>A0A2Z5G7M0_9BACT</name>
<dbReference type="KEGG" id="abas:ACPOL_6018"/>
<feature type="region of interest" description="Disordered" evidence="1">
    <location>
        <begin position="429"/>
        <end position="449"/>
    </location>
</feature>
<dbReference type="EMBL" id="CP030840">
    <property type="protein sequence ID" value="AXC15262.1"/>
    <property type="molecule type" value="Genomic_DNA"/>
</dbReference>
<dbReference type="InterPro" id="IPR000180">
    <property type="entry name" value="Dipep_AS"/>
</dbReference>
<accession>A0A2Z5G7M0</accession>
<feature type="compositionally biased region" description="Basic and acidic residues" evidence="1">
    <location>
        <begin position="436"/>
        <end position="449"/>
    </location>
</feature>
<evidence type="ECO:0000313" key="4">
    <source>
        <dbReference type="Proteomes" id="UP000253606"/>
    </source>
</evidence>